<keyword evidence="3 5" id="KW-1133">Transmembrane helix</keyword>
<dbReference type="InterPro" id="IPR006153">
    <property type="entry name" value="Cation/H_exchanger_TM"/>
</dbReference>
<dbReference type="PANTHER" id="PTHR43021:SF2">
    <property type="entry name" value="CATION_H+ EXCHANGER DOMAIN-CONTAINING PROTEIN"/>
    <property type="match status" value="1"/>
</dbReference>
<dbReference type="RefSeq" id="WP_072724373.1">
    <property type="nucleotide sequence ID" value="NZ_FQXH01000009.1"/>
</dbReference>
<organism evidence="7 8">
    <name type="scientific">Tepidibacter thalassicus DSM 15285</name>
    <dbReference type="NCBI Taxonomy" id="1123350"/>
    <lineage>
        <taxon>Bacteria</taxon>
        <taxon>Bacillati</taxon>
        <taxon>Bacillota</taxon>
        <taxon>Clostridia</taxon>
        <taxon>Peptostreptococcales</taxon>
        <taxon>Peptostreptococcaceae</taxon>
        <taxon>Tepidibacter</taxon>
    </lineage>
</organism>
<sequence length="402" mass="42305">MGDFISLGLALIFGVLLGKVMNKFKMPSVGGYIIAGLIIGISGFNIVNEIVIEELSFVNDIALGIIAFNIGSEFKVEEMKKLGKNIFIIATCEALGAFVLVTGIMLVLGQNIQTALILAAISSATAPAATVMVLKEYKARGPLTSTLLGVVAVDDAISLMIYAIASSIAKVFINHESLTIAKVLIHPIKEIVLSILVGALIGIVLSYLLNKSKNESEVLTFIIANIILLAGISLHFGLSPLLCAMASGIMVTNVLSKANKAFNSLEKWSPPITAAFFILAGSRLDISLIPQIGLLGVMYLLFRILGKVGGASIGASISKAPSVVKRYIGLGLLSQVGVAVGLAITVSREFPGTYLGNIVITILMATTIITEIIGPIATKIAIKKSNESPVLLDSINTNRLTE</sequence>
<dbReference type="Gene3D" id="1.20.1530.20">
    <property type="match status" value="1"/>
</dbReference>
<dbReference type="GO" id="GO:0015297">
    <property type="term" value="F:antiporter activity"/>
    <property type="evidence" value="ECO:0007669"/>
    <property type="project" value="InterPro"/>
</dbReference>
<accession>A0A1M5QRP0</accession>
<dbReference type="GO" id="GO:1902600">
    <property type="term" value="P:proton transmembrane transport"/>
    <property type="evidence" value="ECO:0007669"/>
    <property type="project" value="InterPro"/>
</dbReference>
<dbReference type="OrthoDB" id="9778229at2"/>
<feature type="transmembrane region" description="Helical" evidence="5">
    <location>
        <begin position="218"/>
        <end position="238"/>
    </location>
</feature>
<feature type="transmembrane region" description="Helical" evidence="5">
    <location>
        <begin position="288"/>
        <end position="306"/>
    </location>
</feature>
<dbReference type="PANTHER" id="PTHR43021">
    <property type="entry name" value="NA(+)/H(+) ANTIPORTER-RELATED"/>
    <property type="match status" value="1"/>
</dbReference>
<dbReference type="EMBL" id="FQXH01000009">
    <property type="protein sequence ID" value="SHH16762.1"/>
    <property type="molecule type" value="Genomic_DNA"/>
</dbReference>
<name>A0A1M5QRP0_9FIRM</name>
<dbReference type="Proteomes" id="UP000242520">
    <property type="component" value="Unassembled WGS sequence"/>
</dbReference>
<feature type="transmembrane region" description="Helical" evidence="5">
    <location>
        <begin position="358"/>
        <end position="377"/>
    </location>
</feature>
<feature type="transmembrane region" description="Helical" evidence="5">
    <location>
        <begin position="327"/>
        <end position="346"/>
    </location>
</feature>
<evidence type="ECO:0000313" key="8">
    <source>
        <dbReference type="Proteomes" id="UP000242520"/>
    </source>
</evidence>
<feature type="transmembrane region" description="Helical" evidence="5">
    <location>
        <begin position="6"/>
        <end position="22"/>
    </location>
</feature>
<evidence type="ECO:0000256" key="2">
    <source>
        <dbReference type="ARBA" id="ARBA00022692"/>
    </source>
</evidence>
<evidence type="ECO:0000259" key="6">
    <source>
        <dbReference type="Pfam" id="PF00999"/>
    </source>
</evidence>
<feature type="transmembrane region" description="Helical" evidence="5">
    <location>
        <begin position="191"/>
        <end position="209"/>
    </location>
</feature>
<evidence type="ECO:0000256" key="4">
    <source>
        <dbReference type="ARBA" id="ARBA00023136"/>
    </source>
</evidence>
<feature type="transmembrane region" description="Helical" evidence="5">
    <location>
        <begin position="146"/>
        <end position="171"/>
    </location>
</feature>
<feature type="transmembrane region" description="Helical" evidence="5">
    <location>
        <begin position="57"/>
        <end position="74"/>
    </location>
</feature>
<gene>
    <name evidence="7" type="ORF">SAMN02744040_01066</name>
</gene>
<dbReference type="AlphaFoldDB" id="A0A1M5QRP0"/>
<feature type="domain" description="Cation/H+ exchanger transmembrane" evidence="6">
    <location>
        <begin position="15"/>
        <end position="370"/>
    </location>
</feature>
<feature type="transmembrane region" description="Helical" evidence="5">
    <location>
        <begin position="86"/>
        <end position="108"/>
    </location>
</feature>
<comment type="subcellular location">
    <subcellularLocation>
        <location evidence="1">Membrane</location>
        <topology evidence="1">Multi-pass membrane protein</topology>
    </subcellularLocation>
</comment>
<keyword evidence="8" id="KW-1185">Reference proteome</keyword>
<feature type="transmembrane region" description="Helical" evidence="5">
    <location>
        <begin position="114"/>
        <end position="134"/>
    </location>
</feature>
<reference evidence="8" key="1">
    <citation type="submission" date="2016-11" db="EMBL/GenBank/DDBJ databases">
        <authorList>
            <person name="Varghese N."/>
            <person name="Submissions S."/>
        </authorList>
    </citation>
    <scope>NUCLEOTIDE SEQUENCE [LARGE SCALE GENOMIC DNA]</scope>
    <source>
        <strain evidence="8">DSM 15285</strain>
    </source>
</reference>
<dbReference type="Pfam" id="PF00999">
    <property type="entry name" value="Na_H_Exchanger"/>
    <property type="match status" value="1"/>
</dbReference>
<keyword evidence="4 5" id="KW-0472">Membrane</keyword>
<protein>
    <submittedName>
        <fullName evidence="7">Transporter, CPA2 family</fullName>
    </submittedName>
</protein>
<dbReference type="GO" id="GO:0016020">
    <property type="term" value="C:membrane"/>
    <property type="evidence" value="ECO:0007669"/>
    <property type="project" value="UniProtKB-SubCell"/>
</dbReference>
<evidence type="ECO:0000256" key="1">
    <source>
        <dbReference type="ARBA" id="ARBA00004141"/>
    </source>
</evidence>
<dbReference type="STRING" id="1123350.SAMN02744040_01066"/>
<dbReference type="InterPro" id="IPR038770">
    <property type="entry name" value="Na+/solute_symporter_sf"/>
</dbReference>
<proteinExistence type="predicted"/>
<evidence type="ECO:0000256" key="3">
    <source>
        <dbReference type="ARBA" id="ARBA00022989"/>
    </source>
</evidence>
<evidence type="ECO:0000313" key="7">
    <source>
        <dbReference type="EMBL" id="SHH16762.1"/>
    </source>
</evidence>
<feature type="transmembrane region" description="Helical" evidence="5">
    <location>
        <begin position="29"/>
        <end position="51"/>
    </location>
</feature>
<evidence type="ECO:0000256" key="5">
    <source>
        <dbReference type="SAM" id="Phobius"/>
    </source>
</evidence>
<keyword evidence="2 5" id="KW-0812">Transmembrane</keyword>